<protein>
    <submittedName>
        <fullName evidence="3 4">Uncharacterized protein LOC113206017 isoform X1</fullName>
    </submittedName>
</protein>
<dbReference type="RefSeq" id="XP_052123395.1">
    <property type="nucleotide sequence ID" value="XM_052267435.1"/>
</dbReference>
<organism evidence="2 4">
    <name type="scientific">Frankliniella occidentalis</name>
    <name type="common">Western flower thrips</name>
    <name type="synonym">Euthrips occidentalis</name>
    <dbReference type="NCBI Taxonomy" id="133901"/>
    <lineage>
        <taxon>Eukaryota</taxon>
        <taxon>Metazoa</taxon>
        <taxon>Ecdysozoa</taxon>
        <taxon>Arthropoda</taxon>
        <taxon>Hexapoda</taxon>
        <taxon>Insecta</taxon>
        <taxon>Pterygota</taxon>
        <taxon>Neoptera</taxon>
        <taxon>Paraneoptera</taxon>
        <taxon>Thysanoptera</taxon>
        <taxon>Terebrantia</taxon>
        <taxon>Thripoidea</taxon>
        <taxon>Thripidae</taxon>
        <taxon>Frankliniella</taxon>
    </lineage>
</organism>
<accession>A0A6J1SAL5</accession>
<dbReference type="Proteomes" id="UP000504606">
    <property type="component" value="Unplaced"/>
</dbReference>
<dbReference type="RefSeq" id="XP_052123394.1">
    <property type="nucleotide sequence ID" value="XM_052267434.1"/>
</dbReference>
<evidence type="ECO:0000313" key="3">
    <source>
        <dbReference type="RefSeq" id="XP_026277674.1"/>
    </source>
</evidence>
<dbReference type="RefSeq" id="XP_026277674.1">
    <property type="nucleotide sequence ID" value="XM_026421889.2"/>
</dbReference>
<dbReference type="KEGG" id="foc:113206017"/>
<keyword evidence="2" id="KW-1185">Reference proteome</keyword>
<keyword evidence="1" id="KW-0472">Membrane</keyword>
<dbReference type="OrthoDB" id="10468686at2759"/>
<keyword evidence="1" id="KW-1133">Transmembrane helix</keyword>
<evidence type="ECO:0000256" key="1">
    <source>
        <dbReference type="SAM" id="Phobius"/>
    </source>
</evidence>
<evidence type="ECO:0000313" key="2">
    <source>
        <dbReference type="Proteomes" id="UP000504606"/>
    </source>
</evidence>
<name>A0A6J1SAL5_FRAOC</name>
<dbReference type="AlphaFoldDB" id="A0A6J1SAL5"/>
<evidence type="ECO:0000313" key="5">
    <source>
        <dbReference type="RefSeq" id="XP_052123395.1"/>
    </source>
</evidence>
<keyword evidence="1" id="KW-0812">Transmembrane</keyword>
<dbReference type="GeneID" id="113206017"/>
<proteinExistence type="predicted"/>
<gene>
    <name evidence="3 4 5" type="primary">LOC113206017</name>
</gene>
<reference evidence="3 4" key="1">
    <citation type="submission" date="2025-04" db="UniProtKB">
        <authorList>
            <consortium name="RefSeq"/>
        </authorList>
    </citation>
    <scope>IDENTIFICATION</scope>
    <source>
        <tissue evidence="3 4">Whole organism</tissue>
    </source>
</reference>
<sequence>MSKQAALQSALFHACCGTFNNDCCNTITGVWYLCLAIILMLILVSCNDILKSRCYFIGFPWSKSQVYLIHGSAADDQSQLLLVFDEESDQLLEEEVRPPAPPPYSMVDETIKANMLLSSLQ</sequence>
<evidence type="ECO:0000313" key="4">
    <source>
        <dbReference type="RefSeq" id="XP_052123394.1"/>
    </source>
</evidence>
<feature type="transmembrane region" description="Helical" evidence="1">
    <location>
        <begin position="30"/>
        <end position="50"/>
    </location>
</feature>